<feature type="domain" description="HTH lysR-type" evidence="5">
    <location>
        <begin position="8"/>
        <end position="63"/>
    </location>
</feature>
<gene>
    <name evidence="6" type="ORF">O0V09_12180</name>
</gene>
<dbReference type="InterPro" id="IPR050176">
    <property type="entry name" value="LTTR"/>
</dbReference>
<dbReference type="GO" id="GO:0003677">
    <property type="term" value="F:DNA binding"/>
    <property type="evidence" value="ECO:0007669"/>
    <property type="project" value="UniProtKB-KW"/>
</dbReference>
<dbReference type="RefSeq" id="WP_258332115.1">
    <property type="nucleotide sequence ID" value="NZ_JAPTGG010000009.1"/>
</dbReference>
<name>A0A9J6RNP6_9GAMM</name>
<evidence type="ECO:0000256" key="3">
    <source>
        <dbReference type="ARBA" id="ARBA00023125"/>
    </source>
</evidence>
<comment type="similarity">
    <text evidence="1">Belongs to the LysR transcriptional regulatory family.</text>
</comment>
<dbReference type="Proteomes" id="UP001069090">
    <property type="component" value="Unassembled WGS sequence"/>
</dbReference>
<dbReference type="InterPro" id="IPR005119">
    <property type="entry name" value="LysR_subst-bd"/>
</dbReference>
<dbReference type="Gene3D" id="3.40.190.10">
    <property type="entry name" value="Periplasmic binding protein-like II"/>
    <property type="match status" value="2"/>
</dbReference>
<dbReference type="PROSITE" id="PS50931">
    <property type="entry name" value="HTH_LYSR"/>
    <property type="match status" value="1"/>
</dbReference>
<evidence type="ECO:0000313" key="7">
    <source>
        <dbReference type="Proteomes" id="UP001069090"/>
    </source>
</evidence>
<dbReference type="SUPFAM" id="SSF53850">
    <property type="entry name" value="Periplasmic binding protein-like II"/>
    <property type="match status" value="1"/>
</dbReference>
<organism evidence="6 7">
    <name type="scientific">Dasania phycosphaerae</name>
    <dbReference type="NCBI Taxonomy" id="2950436"/>
    <lineage>
        <taxon>Bacteria</taxon>
        <taxon>Pseudomonadati</taxon>
        <taxon>Pseudomonadota</taxon>
        <taxon>Gammaproteobacteria</taxon>
        <taxon>Cellvibrionales</taxon>
        <taxon>Spongiibacteraceae</taxon>
        <taxon>Dasania</taxon>
    </lineage>
</organism>
<dbReference type="SUPFAM" id="SSF46785">
    <property type="entry name" value="Winged helix' DNA-binding domain"/>
    <property type="match status" value="1"/>
</dbReference>
<accession>A0A9J6RNP6</accession>
<dbReference type="GO" id="GO:0003700">
    <property type="term" value="F:DNA-binding transcription factor activity"/>
    <property type="evidence" value="ECO:0007669"/>
    <property type="project" value="InterPro"/>
</dbReference>
<evidence type="ECO:0000256" key="2">
    <source>
        <dbReference type="ARBA" id="ARBA00023015"/>
    </source>
</evidence>
<dbReference type="EMBL" id="JAPTGG010000009">
    <property type="protein sequence ID" value="MCZ0865962.1"/>
    <property type="molecule type" value="Genomic_DNA"/>
</dbReference>
<dbReference type="InterPro" id="IPR000847">
    <property type="entry name" value="LysR_HTH_N"/>
</dbReference>
<evidence type="ECO:0000256" key="1">
    <source>
        <dbReference type="ARBA" id="ARBA00009437"/>
    </source>
</evidence>
<dbReference type="AlphaFoldDB" id="A0A9J6RNP6"/>
<dbReference type="InterPro" id="IPR036390">
    <property type="entry name" value="WH_DNA-bd_sf"/>
</dbReference>
<proteinExistence type="inferred from homology"/>
<dbReference type="PANTHER" id="PTHR30579:SF7">
    <property type="entry name" value="HTH-TYPE TRANSCRIPTIONAL REGULATOR LRHA-RELATED"/>
    <property type="match status" value="1"/>
</dbReference>
<dbReference type="InterPro" id="IPR036388">
    <property type="entry name" value="WH-like_DNA-bd_sf"/>
</dbReference>
<keyword evidence="2" id="KW-0805">Transcription regulation</keyword>
<dbReference type="Pfam" id="PF03466">
    <property type="entry name" value="LysR_substrate"/>
    <property type="match status" value="1"/>
</dbReference>
<dbReference type="Gene3D" id="1.10.10.10">
    <property type="entry name" value="Winged helix-like DNA-binding domain superfamily/Winged helix DNA-binding domain"/>
    <property type="match status" value="1"/>
</dbReference>
<evidence type="ECO:0000259" key="5">
    <source>
        <dbReference type="PROSITE" id="PS50931"/>
    </source>
</evidence>
<sequence length="289" mass="31655">MVMKNLPMDMLRSLVVINDEGGFTAAADKLGRTQPAISQQIKKLESLVERPLLNRNSPKLELTPAGEMFLRYARQILALNDELVGQFANPLMSGRIKVGIPSEFATTLLPKIIGRFAKTYPDVSLDISCDLSRNLLSDEQRKQYDLILALHDRVTPQQRRSQKDLIKTDDLVWVGSEGSRAHLQDTLPLVAAPSGCIYRQRALQKLGQAKRSCRIVYNISDLTGIEAALHEGLGVTVLARSTVPSSLTIIESCEQLPALGSIGIGLKQLHPGDNPVVQVLADFIKAGLA</sequence>
<dbReference type="PANTHER" id="PTHR30579">
    <property type="entry name" value="TRANSCRIPTIONAL REGULATOR"/>
    <property type="match status" value="1"/>
</dbReference>
<keyword evidence="7" id="KW-1185">Reference proteome</keyword>
<dbReference type="FunFam" id="1.10.10.10:FF:000001">
    <property type="entry name" value="LysR family transcriptional regulator"/>
    <property type="match status" value="1"/>
</dbReference>
<evidence type="ECO:0000313" key="6">
    <source>
        <dbReference type="EMBL" id="MCZ0865962.1"/>
    </source>
</evidence>
<keyword evidence="4" id="KW-0804">Transcription</keyword>
<dbReference type="PRINTS" id="PR00039">
    <property type="entry name" value="HTHLYSR"/>
</dbReference>
<dbReference type="Pfam" id="PF00126">
    <property type="entry name" value="HTH_1"/>
    <property type="match status" value="1"/>
</dbReference>
<protein>
    <submittedName>
        <fullName evidence="6">LysR family transcriptional regulator</fullName>
    </submittedName>
</protein>
<reference evidence="6 7" key="1">
    <citation type="submission" date="2022-12" db="EMBL/GenBank/DDBJ databases">
        <title>Dasania phycosphaerae sp. nov., isolated from particulate material of the south coast of Korea.</title>
        <authorList>
            <person name="Jiang Y."/>
        </authorList>
    </citation>
    <scope>NUCLEOTIDE SEQUENCE [LARGE SCALE GENOMIC DNA]</scope>
    <source>
        <strain evidence="6 7">GY-19</strain>
    </source>
</reference>
<evidence type="ECO:0000256" key="4">
    <source>
        <dbReference type="ARBA" id="ARBA00023163"/>
    </source>
</evidence>
<keyword evidence="3" id="KW-0238">DNA-binding</keyword>
<comment type="caution">
    <text evidence="6">The sequence shown here is derived from an EMBL/GenBank/DDBJ whole genome shotgun (WGS) entry which is preliminary data.</text>
</comment>